<name>A0ABW0Q2D9_9HYPH</name>
<dbReference type="RefSeq" id="WP_266344499.1">
    <property type="nucleotide sequence ID" value="NZ_JAPKNH010000005.1"/>
</dbReference>
<dbReference type="PANTHER" id="PTHR30024">
    <property type="entry name" value="ALIPHATIC SULFONATES-BINDING PROTEIN-RELATED"/>
    <property type="match status" value="1"/>
</dbReference>
<dbReference type="Pfam" id="PF09084">
    <property type="entry name" value="NMT1"/>
    <property type="match status" value="1"/>
</dbReference>
<protein>
    <submittedName>
        <fullName evidence="2">ABC transporter substrate-binding protein</fullName>
    </submittedName>
</protein>
<evidence type="ECO:0000259" key="1">
    <source>
        <dbReference type="Pfam" id="PF09084"/>
    </source>
</evidence>
<dbReference type="InterPro" id="IPR015168">
    <property type="entry name" value="SsuA/THI5"/>
</dbReference>
<dbReference type="Gene3D" id="3.40.190.10">
    <property type="entry name" value="Periplasmic binding protein-like II"/>
    <property type="match status" value="2"/>
</dbReference>
<organism evidence="2 3">
    <name type="scientific">Kaistia terrae</name>
    <dbReference type="NCBI Taxonomy" id="537017"/>
    <lineage>
        <taxon>Bacteria</taxon>
        <taxon>Pseudomonadati</taxon>
        <taxon>Pseudomonadota</taxon>
        <taxon>Alphaproteobacteria</taxon>
        <taxon>Hyphomicrobiales</taxon>
        <taxon>Kaistiaceae</taxon>
        <taxon>Kaistia</taxon>
    </lineage>
</organism>
<feature type="domain" description="SsuA/THI5-like" evidence="1">
    <location>
        <begin position="61"/>
        <end position="272"/>
    </location>
</feature>
<evidence type="ECO:0000313" key="3">
    <source>
        <dbReference type="Proteomes" id="UP001596150"/>
    </source>
</evidence>
<gene>
    <name evidence="2" type="ORF">ACFPP9_23395</name>
</gene>
<dbReference type="SUPFAM" id="SSF53850">
    <property type="entry name" value="Periplasmic binding protein-like II"/>
    <property type="match status" value="1"/>
</dbReference>
<sequence>MIANFPRTGPLLRVARGAAAAIALAGILAGSLPATAEELTEIKLISSPTLPWTVGWELLAIAEQKGFFKEEGLKPVWVPLPPEQYTTAIDAGITDFAAYADYAYFINVKDKGLDVKEVAATSLLIDPAIGGDGLFVPENSPIKSAEDLKGKTIGMTNLSWSSAWFTLDYLGSKGITKDDVTYLAVPPGQQEQLLLRGDIDALYAFGPLDAQLKKKGGYRQLFKLSDLSGRRIVRGGTMAKTDFIEKNPDIVRKYVAAVAKAADWANANPAEAVQVQIDLGHVDPELAPWIYTNDGKGDYSVLRWAEHALQNEEDIQFWLSLDERQGIVPAGKHKVADLYTNEFNPHAKPTN</sequence>
<comment type="caution">
    <text evidence="2">The sequence shown here is derived from an EMBL/GenBank/DDBJ whole genome shotgun (WGS) entry which is preliminary data.</text>
</comment>
<keyword evidence="3" id="KW-1185">Reference proteome</keyword>
<dbReference type="EMBL" id="JBHSML010000014">
    <property type="protein sequence ID" value="MFC5518740.1"/>
    <property type="molecule type" value="Genomic_DNA"/>
</dbReference>
<accession>A0ABW0Q2D9</accession>
<dbReference type="Proteomes" id="UP001596150">
    <property type="component" value="Unassembled WGS sequence"/>
</dbReference>
<reference evidence="3" key="1">
    <citation type="journal article" date="2019" name="Int. J. Syst. Evol. Microbiol.">
        <title>The Global Catalogue of Microorganisms (GCM) 10K type strain sequencing project: providing services to taxonomists for standard genome sequencing and annotation.</title>
        <authorList>
            <consortium name="The Broad Institute Genomics Platform"/>
            <consortium name="The Broad Institute Genome Sequencing Center for Infectious Disease"/>
            <person name="Wu L."/>
            <person name="Ma J."/>
        </authorList>
    </citation>
    <scope>NUCLEOTIDE SEQUENCE [LARGE SCALE GENOMIC DNA]</scope>
    <source>
        <strain evidence="3">KACC 12633</strain>
    </source>
</reference>
<proteinExistence type="predicted"/>
<evidence type="ECO:0000313" key="2">
    <source>
        <dbReference type="EMBL" id="MFC5518740.1"/>
    </source>
</evidence>